<keyword evidence="5" id="KW-0547">Nucleotide-binding</keyword>
<dbReference type="NCBIfam" id="NF006821">
    <property type="entry name" value="PRK09344.1-3"/>
    <property type="match status" value="1"/>
</dbReference>
<keyword evidence="4" id="KW-0312">Gluconeogenesis</keyword>
<dbReference type="Proteomes" id="UP000298324">
    <property type="component" value="Unassembled WGS sequence"/>
</dbReference>
<dbReference type="GO" id="GO:0005829">
    <property type="term" value="C:cytosol"/>
    <property type="evidence" value="ECO:0007669"/>
    <property type="project" value="TreeGrafter"/>
</dbReference>
<dbReference type="PANTHER" id="PTHR30031">
    <property type="entry name" value="PHOSPHOENOLPYRUVATE CARBOXYKINASE ATP"/>
    <property type="match status" value="1"/>
</dbReference>
<accession>A0A4Y7RD80</accession>
<comment type="pathway">
    <text evidence="1">Carbohydrate biosynthesis; gluconeogenesis.</text>
</comment>
<dbReference type="Gene3D" id="3.90.228.20">
    <property type="match status" value="1"/>
</dbReference>
<evidence type="ECO:0000256" key="8">
    <source>
        <dbReference type="ARBA" id="ARBA00023239"/>
    </source>
</evidence>
<dbReference type="PANTHER" id="PTHR30031:SF0">
    <property type="entry name" value="PHOSPHOENOLPYRUVATE CARBOXYKINASE (ATP)"/>
    <property type="match status" value="1"/>
</dbReference>
<evidence type="ECO:0000256" key="9">
    <source>
        <dbReference type="ARBA" id="ARBA00047371"/>
    </source>
</evidence>
<evidence type="ECO:0000256" key="3">
    <source>
        <dbReference type="ARBA" id="ARBA00012363"/>
    </source>
</evidence>
<dbReference type="InterPro" id="IPR013035">
    <property type="entry name" value="PEP_carboxykinase_C"/>
</dbReference>
<dbReference type="InterPro" id="IPR001272">
    <property type="entry name" value="PEP_carboxykinase_ATP"/>
</dbReference>
<evidence type="ECO:0000256" key="5">
    <source>
        <dbReference type="ARBA" id="ARBA00022741"/>
    </source>
</evidence>
<comment type="catalytic activity">
    <reaction evidence="9">
        <text>oxaloacetate + ATP = phosphoenolpyruvate + ADP + CO2</text>
        <dbReference type="Rhea" id="RHEA:18617"/>
        <dbReference type="ChEBI" id="CHEBI:16452"/>
        <dbReference type="ChEBI" id="CHEBI:16526"/>
        <dbReference type="ChEBI" id="CHEBI:30616"/>
        <dbReference type="ChEBI" id="CHEBI:58702"/>
        <dbReference type="ChEBI" id="CHEBI:456216"/>
        <dbReference type="EC" id="4.1.1.49"/>
    </reaction>
</comment>
<dbReference type="EC" id="4.1.1.49" evidence="3"/>
<dbReference type="GO" id="GO:0016301">
    <property type="term" value="F:kinase activity"/>
    <property type="evidence" value="ECO:0007669"/>
    <property type="project" value="UniProtKB-KW"/>
</dbReference>
<dbReference type="SUPFAM" id="SSF68923">
    <property type="entry name" value="PEP carboxykinase N-terminal domain"/>
    <property type="match status" value="1"/>
</dbReference>
<sequence length="537" mass="60755">MHYPLKKQFEENRMMTSSYPRSLSDSFTVHAPFNQQVQAARMIVDPLLWELREMASRDEKTTCYGSASFISKVRNRSAKNTFILDGKYLGVDQHGIPLAREKELASKVLEYLKTQEVISLERQMGRHPHFNLNCRLYITKRYARIPYMWRNMLFEPNPVKSEPDLTTIFVPEWPERVVFVHPEAGVTFILGTDYMGEVKKSFLRMALYIWKKKGGIGFHAGSKVLRVKKPNGKLEDVGFIMFGLSGTGKTTLTIHDHGLTGEEKVIIRQDDMVMMDETGYCYGTENGFYIKTEGLDPSQKVLYDAATSSNAILENVKVLDDGTVLFDNADLTSNGRGVILREEVAGTDDRIDLDKANRIVFITRRDDIIPPVAKLTAEQAAAYFMLGESIETSAGDPTRAGESKREVGTNPFMIGKESEEGNRLLDILRKNPDIECYLLNTGSVGVGGNKNGKKITIKVSTTIMTELARGNIKWGYDPDWKYLIPLEVPGIEISEYNPAAYFSPAELKDRVAKLRSERTEWLNKYPGLRDEIIKTIL</sequence>
<evidence type="ECO:0000256" key="7">
    <source>
        <dbReference type="ARBA" id="ARBA00022840"/>
    </source>
</evidence>
<protein>
    <recommendedName>
        <fullName evidence="3">phosphoenolpyruvate carboxykinase (ATP)</fullName>
        <ecNumber evidence="3">4.1.1.49</ecNumber>
    </recommendedName>
</protein>
<gene>
    <name evidence="10" type="primary">pckA</name>
    <name evidence="10" type="ORF">Psch_00503</name>
</gene>
<comment type="caution">
    <text evidence="10">The sequence shown here is derived from an EMBL/GenBank/DDBJ whole genome shotgun (WGS) entry which is preliminary data.</text>
</comment>
<proteinExistence type="inferred from homology"/>
<dbReference type="GO" id="GO:0005524">
    <property type="term" value="F:ATP binding"/>
    <property type="evidence" value="ECO:0007669"/>
    <property type="project" value="UniProtKB-KW"/>
</dbReference>
<name>A0A4Y7RD80_9FIRM</name>
<dbReference type="Pfam" id="PF01293">
    <property type="entry name" value="PEPCK_ATP"/>
    <property type="match status" value="1"/>
</dbReference>
<keyword evidence="10" id="KW-0418">Kinase</keyword>
<dbReference type="GO" id="GO:0006094">
    <property type="term" value="P:gluconeogenesis"/>
    <property type="evidence" value="ECO:0007669"/>
    <property type="project" value="UniProtKB-UniPathway"/>
</dbReference>
<dbReference type="EMBL" id="QFGA01000001">
    <property type="protein sequence ID" value="TEB06968.1"/>
    <property type="molecule type" value="Genomic_DNA"/>
</dbReference>
<keyword evidence="7" id="KW-0067">ATP-binding</keyword>
<evidence type="ECO:0000313" key="10">
    <source>
        <dbReference type="EMBL" id="TEB06968.1"/>
    </source>
</evidence>
<dbReference type="UniPathway" id="UPA00138"/>
<comment type="similarity">
    <text evidence="2">Belongs to the phosphoenolpyruvate carboxykinase (ATP) family.</text>
</comment>
<dbReference type="Gene3D" id="3.40.449.10">
    <property type="entry name" value="Phosphoenolpyruvate Carboxykinase, domain 1"/>
    <property type="match status" value="1"/>
</dbReference>
<reference evidence="10 11" key="1">
    <citation type="journal article" date="2018" name="Environ. Microbiol.">
        <title>Novel energy conservation strategies and behaviour of Pelotomaculum schinkii driving syntrophic propionate catabolism.</title>
        <authorList>
            <person name="Hidalgo-Ahumada C.A.P."/>
            <person name="Nobu M.K."/>
            <person name="Narihiro T."/>
            <person name="Tamaki H."/>
            <person name="Liu W.T."/>
            <person name="Kamagata Y."/>
            <person name="Stams A.J.M."/>
            <person name="Imachi H."/>
            <person name="Sousa D.Z."/>
        </authorList>
    </citation>
    <scope>NUCLEOTIDE SEQUENCE [LARGE SCALE GENOMIC DNA]</scope>
    <source>
        <strain evidence="10 11">HH</strain>
    </source>
</reference>
<keyword evidence="8 10" id="KW-0456">Lyase</keyword>
<evidence type="ECO:0000256" key="6">
    <source>
        <dbReference type="ARBA" id="ARBA00022793"/>
    </source>
</evidence>
<keyword evidence="6" id="KW-0210">Decarboxylase</keyword>
<keyword evidence="10" id="KW-0670">Pyruvate</keyword>
<dbReference type="GO" id="GO:0004612">
    <property type="term" value="F:phosphoenolpyruvate carboxykinase (ATP) activity"/>
    <property type="evidence" value="ECO:0007669"/>
    <property type="project" value="UniProtKB-EC"/>
</dbReference>
<dbReference type="SUPFAM" id="SSF53795">
    <property type="entry name" value="PEP carboxykinase-like"/>
    <property type="match status" value="1"/>
</dbReference>
<dbReference type="AlphaFoldDB" id="A0A4Y7RD80"/>
<keyword evidence="10" id="KW-0808">Transferase</keyword>
<evidence type="ECO:0000256" key="2">
    <source>
        <dbReference type="ARBA" id="ARBA00006052"/>
    </source>
</evidence>
<organism evidence="10 11">
    <name type="scientific">Pelotomaculum schinkii</name>
    <dbReference type="NCBI Taxonomy" id="78350"/>
    <lineage>
        <taxon>Bacteria</taxon>
        <taxon>Bacillati</taxon>
        <taxon>Bacillota</taxon>
        <taxon>Clostridia</taxon>
        <taxon>Eubacteriales</taxon>
        <taxon>Desulfotomaculaceae</taxon>
        <taxon>Pelotomaculum</taxon>
    </lineage>
</organism>
<evidence type="ECO:0000256" key="1">
    <source>
        <dbReference type="ARBA" id="ARBA00004742"/>
    </source>
</evidence>
<dbReference type="Gene3D" id="2.170.8.10">
    <property type="entry name" value="Phosphoenolpyruvate Carboxykinase, domain 2"/>
    <property type="match status" value="1"/>
</dbReference>
<dbReference type="InterPro" id="IPR008210">
    <property type="entry name" value="PEP_carboxykinase_N"/>
</dbReference>
<evidence type="ECO:0000256" key="4">
    <source>
        <dbReference type="ARBA" id="ARBA00022432"/>
    </source>
</evidence>
<evidence type="ECO:0000313" key="11">
    <source>
        <dbReference type="Proteomes" id="UP000298324"/>
    </source>
</evidence>
<keyword evidence="11" id="KW-1185">Reference proteome</keyword>